<protein>
    <recommendedName>
        <fullName evidence="1">Aspartate/glutamate/uridylate kinase domain-containing protein</fullName>
    </recommendedName>
</protein>
<comment type="caution">
    <text evidence="2">The sequence shown here is derived from an EMBL/GenBank/DDBJ whole genome shotgun (WGS) entry which is preliminary data.</text>
</comment>
<dbReference type="InterPro" id="IPR036393">
    <property type="entry name" value="AceGlu_kinase-like_sf"/>
</dbReference>
<gene>
    <name evidence="2" type="ORF">ENS64_15080</name>
</gene>
<evidence type="ECO:0000313" key="2">
    <source>
        <dbReference type="EMBL" id="HGT40567.1"/>
    </source>
</evidence>
<organism evidence="2">
    <name type="scientific">Schlesneria paludicola</name>
    <dbReference type="NCBI Taxonomy" id="360056"/>
    <lineage>
        <taxon>Bacteria</taxon>
        <taxon>Pseudomonadati</taxon>
        <taxon>Planctomycetota</taxon>
        <taxon>Planctomycetia</taxon>
        <taxon>Planctomycetales</taxon>
        <taxon>Planctomycetaceae</taxon>
        <taxon>Schlesneria</taxon>
    </lineage>
</organism>
<dbReference type="Gene3D" id="3.40.1160.10">
    <property type="entry name" value="Acetylglutamate kinase-like"/>
    <property type="match status" value="1"/>
</dbReference>
<name>A0A7C4QPW1_9PLAN</name>
<dbReference type="AlphaFoldDB" id="A0A7C4QPW1"/>
<dbReference type="InterPro" id="IPR001048">
    <property type="entry name" value="Asp/Glu/Uridylate_kinase"/>
</dbReference>
<evidence type="ECO:0000259" key="1">
    <source>
        <dbReference type="Pfam" id="PF00696"/>
    </source>
</evidence>
<dbReference type="SUPFAM" id="SSF53633">
    <property type="entry name" value="Carbamate kinase-like"/>
    <property type="match status" value="1"/>
</dbReference>
<dbReference type="Pfam" id="PF00696">
    <property type="entry name" value="AA_kinase"/>
    <property type="match status" value="1"/>
</dbReference>
<accession>A0A7C4QPW1</accession>
<dbReference type="EMBL" id="DSVQ01000018">
    <property type="protein sequence ID" value="HGT40567.1"/>
    <property type="molecule type" value="Genomic_DNA"/>
</dbReference>
<reference evidence="2" key="1">
    <citation type="journal article" date="2020" name="mSystems">
        <title>Genome- and Community-Level Interaction Insights into Carbon Utilization and Element Cycling Functions of Hydrothermarchaeota in Hydrothermal Sediment.</title>
        <authorList>
            <person name="Zhou Z."/>
            <person name="Liu Y."/>
            <person name="Xu W."/>
            <person name="Pan J."/>
            <person name="Luo Z.H."/>
            <person name="Li M."/>
        </authorList>
    </citation>
    <scope>NUCLEOTIDE SEQUENCE [LARGE SCALE GENOMIC DNA]</scope>
    <source>
        <strain evidence="2">SpSt-508</strain>
    </source>
</reference>
<sequence>MRKVVWKVGGSLLDLPDLAGRICRLLLAATPQLVLFVPGGGAAADEVRRWQQVHGLSDGQAHWLALEALELNARLLAALLPNGRVVSSPVEAEDAWRASALPVLRVREFAQTEEQRAPHSVLPHDWSVTSDSLAVWIAARCGCERVVLLKSCPVPRGYTAAEAAERGLVDGYFPRVTSQVTAVDWCHLRSEVPLIESWLAAPPSISP</sequence>
<proteinExistence type="predicted"/>
<feature type="domain" description="Aspartate/glutamate/uridylate kinase" evidence="1">
    <location>
        <begin position="3"/>
        <end position="151"/>
    </location>
</feature>